<dbReference type="OrthoDB" id="415023at2759"/>
<reference evidence="3 4" key="1">
    <citation type="submission" date="2016-02" db="EMBL/GenBank/DDBJ databases">
        <title>Genome analysis of coral dinoflagellate symbionts highlights evolutionary adaptations to a symbiotic lifestyle.</title>
        <authorList>
            <person name="Aranda M."/>
            <person name="Li Y."/>
            <person name="Liew Y.J."/>
            <person name="Baumgarten S."/>
            <person name="Simakov O."/>
            <person name="Wilson M."/>
            <person name="Piel J."/>
            <person name="Ashoor H."/>
            <person name="Bougouffa S."/>
            <person name="Bajic V.B."/>
            <person name="Ryu T."/>
            <person name="Ravasi T."/>
            <person name="Bayer T."/>
            <person name="Micklem G."/>
            <person name="Kim H."/>
            <person name="Bhak J."/>
            <person name="Lajeunesse T.C."/>
            <person name="Voolstra C.R."/>
        </authorList>
    </citation>
    <scope>NUCLEOTIDE SEQUENCE [LARGE SCALE GENOMIC DNA]</scope>
    <source>
        <strain evidence="3 4">CCMP2467</strain>
    </source>
</reference>
<dbReference type="InterPro" id="IPR038765">
    <property type="entry name" value="Papain-like_cys_pep_sf"/>
</dbReference>
<comment type="caution">
    <text evidence="3">The sequence shown here is derived from an EMBL/GenBank/DDBJ whole genome shotgun (WGS) entry which is preliminary data.</text>
</comment>
<keyword evidence="4" id="KW-1185">Reference proteome</keyword>
<dbReference type="CDD" id="cd22744">
    <property type="entry name" value="OTU"/>
    <property type="match status" value="1"/>
</dbReference>
<evidence type="ECO:0000313" key="3">
    <source>
        <dbReference type="EMBL" id="OLP87148.1"/>
    </source>
</evidence>
<dbReference type="Proteomes" id="UP000186817">
    <property type="component" value="Unassembled WGS sequence"/>
</dbReference>
<dbReference type="Gene3D" id="3.90.70.80">
    <property type="match status" value="1"/>
</dbReference>
<feature type="region of interest" description="Disordered" evidence="1">
    <location>
        <begin position="694"/>
        <end position="733"/>
    </location>
</feature>
<feature type="compositionally biased region" description="Low complexity" evidence="1">
    <location>
        <begin position="319"/>
        <end position="332"/>
    </location>
</feature>
<sequence length="1237" mass="134289">MAPSSGGAIDTFIYQTARWLSGLPCSTSGPDEVLATGLTMGGELFLSDGDVAVGSDVVMSTTNKDMQSPCATPAGVAGTMTPVAYLEATCADSGPKSHEAATKQQRCGQLQKFEEQAPRQRGGQLYQLNDQKDIIEKSIPVKVEGITAPILQGGEFVAAAGLMDAVSTIDALVTFAVDGASPGAYAGITELAALCDLWHFKAIVYARAQSKAFAIGNRWADTTFCFWLDKHHLEYLSPVDGDYPVTLTQVYDEPVNGMLVGGGNVHPDGNLLDGLGLREMIRELVINEVRAAIKAIFADLGGGSNILAGLLGPAISTSTLSSATPTATPTRTVRLAEDGPATTKGNKGHKGDDAAGGGRPKGTGKGKGATNNGHDSNGPWITVTSRKPHEDEPASLRQQDWNDPVILYECLAAKLEASAQNQPFRAVIQCKPHEVESAKLLIQGSGREYSALLIEFDRDRKRSNKDAKSEDSPNLRQRIPVKSGNFIKFMPGRVHQIQSSGVEPSKPKHLTVAEKLPTKATQVLFCKIPQEFVSADDWRKFVTGPRAAIAKWAAGHHVHIIDTFSWTEEKLPFNRRQVFGIIRIAESDTNTLLGVSGAGGVFTQAHSAYLARAMRQTGGHHSSNSSSVIFKGTCQRGNEVDLVPIVITLSDEDTVTAWAKIAPPREAKVRQRAIKGSSMPCVTRPSVLDPITVTKEIPNPQGEQSDSGAAQGETASDQKKEVSAPKRRVVLQRQAPEGTTIVAQEKDGNCLYRTIATALNQSKPKADFHHLELRARVAAHLQNHPELYKKDWEDDGKKGADGVKCDSWDVFLQQVAKPGSYSGDIELRALCRLVQFRAILVPEDPAFAVVAYGKKWKSNTHCIFYSERHFDYLKPSSKGYPAELLSVTADPNGGFLVGGTSELHTAYTSSASSHKSSRCGGGVAALRTAYTSSGSGLNTLQAQSSKRNFAASSCAASAFGDGEECGDMPSSSGDGGPPPKRAPTKLPNNGLYKCPLCPFTRIAKTTQRYSGIRYDHCMKFHDGRGLPGRAQKFPVISTVQPRLEYKWKCKFCDCGILASVATKLHRNTLKAARRAHRDSKHPRISKERWNQAIKPSGANRTTAEKHLRRCRSLNVEASKRCKDDLVHINDGHIKFTWPMAKVSAKSSRIIGISLRSSWRCGKCGLAMRPQAFRKHQKSNALKCEPSVARKHAVDKLRALRVLRKWGEKNMSRHAIPEELFRQVFDRAAEALTVPDVF</sequence>
<dbReference type="Pfam" id="PF02338">
    <property type="entry name" value="OTU"/>
    <property type="match status" value="1"/>
</dbReference>
<proteinExistence type="predicted"/>
<gene>
    <name evidence="3" type="primary">L96</name>
    <name evidence="3" type="ORF">AK812_SmicGene31665</name>
</gene>
<organism evidence="3 4">
    <name type="scientific">Symbiodinium microadriaticum</name>
    <name type="common">Dinoflagellate</name>
    <name type="synonym">Zooxanthella microadriatica</name>
    <dbReference type="NCBI Taxonomy" id="2951"/>
    <lineage>
        <taxon>Eukaryota</taxon>
        <taxon>Sar</taxon>
        <taxon>Alveolata</taxon>
        <taxon>Dinophyceae</taxon>
        <taxon>Suessiales</taxon>
        <taxon>Symbiodiniaceae</taxon>
        <taxon>Symbiodinium</taxon>
    </lineage>
</organism>
<dbReference type="InterPro" id="IPR050704">
    <property type="entry name" value="Peptidase_C85-like"/>
</dbReference>
<dbReference type="SUPFAM" id="SSF54001">
    <property type="entry name" value="Cysteine proteinases"/>
    <property type="match status" value="1"/>
</dbReference>
<dbReference type="EMBL" id="LSRX01000877">
    <property type="protein sequence ID" value="OLP87148.1"/>
    <property type="molecule type" value="Genomic_DNA"/>
</dbReference>
<feature type="region of interest" description="Disordered" evidence="1">
    <location>
        <begin position="319"/>
        <end position="398"/>
    </location>
</feature>
<feature type="compositionally biased region" description="Gly residues" evidence="1">
    <location>
        <begin position="354"/>
        <end position="367"/>
    </location>
</feature>
<accession>A0A1Q9CW56</accession>
<dbReference type="InterPro" id="IPR003323">
    <property type="entry name" value="OTU_dom"/>
</dbReference>
<dbReference type="GO" id="GO:0004843">
    <property type="term" value="F:cysteine-type deubiquitinase activity"/>
    <property type="evidence" value="ECO:0007669"/>
    <property type="project" value="TreeGrafter"/>
</dbReference>
<feature type="region of interest" description="Disordered" evidence="1">
    <location>
        <begin position="965"/>
        <end position="987"/>
    </location>
</feature>
<evidence type="ECO:0000313" key="4">
    <source>
        <dbReference type="Proteomes" id="UP000186817"/>
    </source>
</evidence>
<protein>
    <submittedName>
        <fullName evidence="3">Putative ubiquitin thioesterase L96</fullName>
    </submittedName>
</protein>
<dbReference type="PANTHER" id="PTHR12419">
    <property type="entry name" value="OTU DOMAIN CONTAINING PROTEIN"/>
    <property type="match status" value="1"/>
</dbReference>
<dbReference type="AlphaFoldDB" id="A0A1Q9CW56"/>
<evidence type="ECO:0000256" key="1">
    <source>
        <dbReference type="SAM" id="MobiDB-lite"/>
    </source>
</evidence>
<dbReference type="GO" id="GO:0016579">
    <property type="term" value="P:protein deubiquitination"/>
    <property type="evidence" value="ECO:0007669"/>
    <property type="project" value="TreeGrafter"/>
</dbReference>
<name>A0A1Q9CW56_SYMMI</name>
<dbReference type="PROSITE" id="PS50802">
    <property type="entry name" value="OTU"/>
    <property type="match status" value="1"/>
</dbReference>
<feature type="domain" description="OTU" evidence="2">
    <location>
        <begin position="739"/>
        <end position="876"/>
    </location>
</feature>
<evidence type="ECO:0000259" key="2">
    <source>
        <dbReference type="PROSITE" id="PS50802"/>
    </source>
</evidence>